<accession>A0A022XWX9</accession>
<feature type="region of interest" description="Disordered" evidence="2">
    <location>
        <begin position="584"/>
        <end position="611"/>
    </location>
</feature>
<dbReference type="GO" id="GO:0000462">
    <property type="term" value="P:maturation of SSU-rRNA from tricistronic rRNA transcript (SSU-rRNA, 5.8S rRNA, LSU-rRNA)"/>
    <property type="evidence" value="ECO:0007669"/>
    <property type="project" value="InterPro"/>
</dbReference>
<dbReference type="InterPro" id="IPR036322">
    <property type="entry name" value="WD40_repeat_dom_sf"/>
</dbReference>
<dbReference type="GO" id="GO:0032040">
    <property type="term" value="C:small-subunit processome"/>
    <property type="evidence" value="ECO:0007669"/>
    <property type="project" value="TreeGrafter"/>
</dbReference>
<feature type="repeat" description="WD" evidence="1">
    <location>
        <begin position="275"/>
        <end position="316"/>
    </location>
</feature>
<dbReference type="GO" id="GO:0034455">
    <property type="term" value="C:t-UTP complex"/>
    <property type="evidence" value="ECO:0007669"/>
    <property type="project" value="TreeGrafter"/>
</dbReference>
<evidence type="ECO:0000313" key="3">
    <source>
        <dbReference type="EMBL" id="EZF75215.1"/>
    </source>
</evidence>
<reference evidence="3 4" key="1">
    <citation type="submission" date="2014-02" db="EMBL/GenBank/DDBJ databases">
        <title>The Genome Sequence of Trichophyton rubrum (morphotype soudanense) CBS 452.61.</title>
        <authorList>
            <consortium name="The Broad Institute Genomics Platform"/>
            <person name="Cuomo C.A."/>
            <person name="White T.C."/>
            <person name="Graser Y."/>
            <person name="Martinez-Rossi N."/>
            <person name="Heitman J."/>
            <person name="Young S.K."/>
            <person name="Zeng Q."/>
            <person name="Gargeya S."/>
            <person name="Abouelleil A."/>
            <person name="Alvarado L."/>
            <person name="Chapman S.B."/>
            <person name="Gainer-Dewar J."/>
            <person name="Goldberg J."/>
            <person name="Griggs A."/>
            <person name="Gujja S."/>
            <person name="Hansen M."/>
            <person name="Howarth C."/>
            <person name="Imamovic A."/>
            <person name="Larimer J."/>
            <person name="Martinez D."/>
            <person name="Murphy C."/>
            <person name="Pearson M.D."/>
            <person name="Persinoti G."/>
            <person name="Poon T."/>
            <person name="Priest M."/>
            <person name="Roberts A.D."/>
            <person name="Saif S."/>
            <person name="Shea T.D."/>
            <person name="Sykes S.N."/>
            <person name="Wortman J."/>
            <person name="Nusbaum C."/>
            <person name="Birren B."/>
        </authorList>
    </citation>
    <scope>NUCLEOTIDE SEQUENCE [LARGE SCALE GENOMIC DNA]</scope>
    <source>
        <strain evidence="3 4">CBS 452.61</strain>
    </source>
</reference>
<dbReference type="InterPro" id="IPR001680">
    <property type="entry name" value="WD40_rpt"/>
</dbReference>
<dbReference type="SUPFAM" id="SSF50978">
    <property type="entry name" value="WD40 repeat-like"/>
    <property type="match status" value="2"/>
</dbReference>
<dbReference type="SMART" id="SM00320">
    <property type="entry name" value="WD40"/>
    <property type="match status" value="6"/>
</dbReference>
<name>A0A022XWX9_TRISD</name>
<dbReference type="AlphaFoldDB" id="A0A022XWX9"/>
<evidence type="ECO:0000256" key="2">
    <source>
        <dbReference type="SAM" id="MobiDB-lite"/>
    </source>
</evidence>
<dbReference type="GO" id="GO:0003723">
    <property type="term" value="F:RNA binding"/>
    <property type="evidence" value="ECO:0007669"/>
    <property type="project" value="TreeGrafter"/>
</dbReference>
<dbReference type="EMBL" id="KK208815">
    <property type="protein sequence ID" value="EZF75215.1"/>
    <property type="molecule type" value="Genomic_DNA"/>
</dbReference>
<evidence type="ECO:0000313" key="4">
    <source>
        <dbReference type="Proteomes" id="UP000023623"/>
    </source>
</evidence>
<dbReference type="GO" id="GO:0030686">
    <property type="term" value="C:90S preribosome"/>
    <property type="evidence" value="ECO:0007669"/>
    <property type="project" value="InterPro"/>
</dbReference>
<evidence type="ECO:0000256" key="1">
    <source>
        <dbReference type="PROSITE-ProRule" id="PRU00221"/>
    </source>
</evidence>
<gene>
    <name evidence="3" type="ORF">H105_03249</name>
</gene>
<keyword evidence="1" id="KW-0853">WD repeat</keyword>
<dbReference type="OrthoDB" id="8883818at2759"/>
<dbReference type="PANTHER" id="PTHR44163">
    <property type="entry name" value="U3 SMALL NUCLEOLAR RNA-ASSOCIATED PROTEIN 4 HOMOLOG"/>
    <property type="match status" value="1"/>
</dbReference>
<dbReference type="PANTHER" id="PTHR44163:SF1">
    <property type="entry name" value="U3 SMALL NUCLEOLAR RNA-ASSOCIATED PROTEIN 4 HOMOLOG"/>
    <property type="match status" value="1"/>
</dbReference>
<organism evidence="3 4">
    <name type="scientific">Trichophyton soudanense CBS 452.61</name>
    <dbReference type="NCBI Taxonomy" id="1215331"/>
    <lineage>
        <taxon>Eukaryota</taxon>
        <taxon>Fungi</taxon>
        <taxon>Dikarya</taxon>
        <taxon>Ascomycota</taxon>
        <taxon>Pezizomycotina</taxon>
        <taxon>Eurotiomycetes</taxon>
        <taxon>Eurotiomycetidae</taxon>
        <taxon>Onygenales</taxon>
        <taxon>Arthrodermataceae</taxon>
        <taxon>Trichophyton</taxon>
    </lineage>
</organism>
<dbReference type="InterPro" id="IPR046351">
    <property type="entry name" value="UTP4"/>
</dbReference>
<proteinExistence type="predicted"/>
<dbReference type="InterPro" id="IPR015943">
    <property type="entry name" value="WD40/YVTN_repeat-like_dom_sf"/>
</dbReference>
<feature type="compositionally biased region" description="Basic and acidic residues" evidence="2">
    <location>
        <begin position="763"/>
        <end position="774"/>
    </location>
</feature>
<dbReference type="PROSITE" id="PS50082">
    <property type="entry name" value="WD_REPEATS_2"/>
    <property type="match status" value="1"/>
</dbReference>
<dbReference type="Gene3D" id="2.130.10.10">
    <property type="entry name" value="YVTN repeat-like/Quinoprotein amine dehydrogenase"/>
    <property type="match status" value="3"/>
</dbReference>
<feature type="compositionally biased region" description="Acidic residues" evidence="2">
    <location>
        <begin position="588"/>
        <end position="607"/>
    </location>
</feature>
<dbReference type="Pfam" id="PF00400">
    <property type="entry name" value="WD40"/>
    <property type="match status" value="1"/>
</dbReference>
<keyword evidence="4" id="KW-1185">Reference proteome</keyword>
<dbReference type="HOGENOM" id="CLU_002392_2_1_1"/>
<dbReference type="Proteomes" id="UP000023623">
    <property type="component" value="Unassembled WGS sequence"/>
</dbReference>
<feature type="region of interest" description="Disordered" evidence="2">
    <location>
        <begin position="862"/>
        <end position="895"/>
    </location>
</feature>
<sequence length="961" mass="106913">MDIHRCRFVPYNPQAINALAFSHPPSNEIQGRGFPTLRLAIGRANGDIEIWNPLRGAWFQESILRGGKDRSIEGLAWTLDPSETIEGKEVAGKLRLFSIGYSSVVTEWDLESGRPARHSSGNYGEIWCLAVQPQWRPRRKKDGDSGPAREEGYLGQHLAVGCADGTIVILSTEDGDLKYLKTIRSSTKRTRVLSITFQNRHTVVAGYADSTIRVFDIRNGSLLRTISLGTGHAKHTKELLVWTVKCLPDGSIISGDSAGEVRIYDAKNYSLVQRLQGHQADVLDIAVSADGESIVSGGADQRTVLYKLKRREKQMTTRRWAEVMHRRYHTHDVKALAAFETKDISIVVSGGLDTTPVVLPLRELGREHHRKLPNLPQIPQVSSSGASRLLMSWWDREVNIWRVAGSFGSDMEQHKLVGKILFQGDEHLTCAALSRDGTILAAATISEVRLFTLTPDQVDGFPSLRVHKIELPSRLASDGAKNIAISPDCKWLCVLRPNNDIYMAKLTREFETNWILEVLPSSQKLTRLPRQTRVDKPLHGTLGSYDRTVHCITFSGDSRIFACGDLAGYVDVWFLDRRNDAPATIKETEDENADSSDEDSDSDDEDSLPSGVWWKHTPSKAILPRLNSSVLLMTFRPTLEASDTSKSKQASTIPVPHESDLSASDDRLMILTSEHHLTEFNALRGNLSDWARRNPKACMPSEFTIIKDRAMGAIWDVAGGRDRLWLYGPAWLWMFDLLQDYPASEPQHASTSGHIPPHKRKRQGYEEHSVEGERKKKKTNTGAGDRVALADTEVGFGPAIKKGVGANGTNAELVPIESQMNDNSLPDDEDDDDGDIDELALANEATLASLRRQQFPGVNGQALNGNHLPNGAEHGNQVAKLSTPEPESDHNAESHPRQWWSIFKYRDILGIVPLSHNSQSTVESADLSEAEDAKSVPLEVVVIERPIWDVDLPGRYIRDYE</sequence>
<protein>
    <submittedName>
        <fullName evidence="3">Uncharacterized protein</fullName>
    </submittedName>
</protein>
<feature type="region of interest" description="Disordered" evidence="2">
    <location>
        <begin position="744"/>
        <end position="786"/>
    </location>
</feature>